<dbReference type="AlphaFoldDB" id="A0AAD5L7C5"/>
<sequence>MDDAAKARELAAQAERANQDDLRLKIIELTRREEELRRKADEKTRLANDAKQREIRARERQIEAAQARISLQNDLFASMDRYALLHAEHLRVMDERLRRMSVNEDAIVKRE</sequence>
<keyword evidence="3" id="KW-1185">Reference proteome</keyword>
<protein>
    <submittedName>
        <fullName evidence="2">Uncharacterized protein</fullName>
    </submittedName>
</protein>
<accession>A0AAD5L7C5</accession>
<evidence type="ECO:0000256" key="1">
    <source>
        <dbReference type="SAM" id="Coils"/>
    </source>
</evidence>
<reference evidence="2" key="1">
    <citation type="submission" date="2021-12" db="EMBL/GenBank/DDBJ databases">
        <title>Prjna785345.</title>
        <authorList>
            <person name="Rujirawat T."/>
            <person name="Krajaejun T."/>
        </authorList>
    </citation>
    <scope>NUCLEOTIDE SEQUENCE</scope>
    <source>
        <strain evidence="2">Pi057C3</strain>
    </source>
</reference>
<organism evidence="2 3">
    <name type="scientific">Pythium insidiosum</name>
    <name type="common">Pythiosis disease agent</name>
    <dbReference type="NCBI Taxonomy" id="114742"/>
    <lineage>
        <taxon>Eukaryota</taxon>
        <taxon>Sar</taxon>
        <taxon>Stramenopiles</taxon>
        <taxon>Oomycota</taxon>
        <taxon>Peronosporomycetes</taxon>
        <taxon>Pythiales</taxon>
        <taxon>Pythiaceae</taxon>
        <taxon>Pythium</taxon>
    </lineage>
</organism>
<evidence type="ECO:0000313" key="3">
    <source>
        <dbReference type="Proteomes" id="UP001209570"/>
    </source>
</evidence>
<proteinExistence type="predicted"/>
<feature type="coiled-coil region" evidence="1">
    <location>
        <begin position="19"/>
        <end position="68"/>
    </location>
</feature>
<dbReference type="EMBL" id="JAKCXM010000787">
    <property type="protein sequence ID" value="KAJ0391917.1"/>
    <property type="molecule type" value="Genomic_DNA"/>
</dbReference>
<evidence type="ECO:0000313" key="2">
    <source>
        <dbReference type="EMBL" id="KAJ0391917.1"/>
    </source>
</evidence>
<dbReference type="Proteomes" id="UP001209570">
    <property type="component" value="Unassembled WGS sequence"/>
</dbReference>
<comment type="caution">
    <text evidence="2">The sequence shown here is derived from an EMBL/GenBank/DDBJ whole genome shotgun (WGS) entry which is preliminary data.</text>
</comment>
<gene>
    <name evidence="2" type="ORF">P43SY_003955</name>
</gene>
<name>A0AAD5L7C5_PYTIN</name>
<keyword evidence="1" id="KW-0175">Coiled coil</keyword>